<dbReference type="Proteomes" id="UP000253834">
    <property type="component" value="Chromosome"/>
</dbReference>
<dbReference type="AlphaFoldDB" id="A0AA86I370"/>
<gene>
    <name evidence="1" type="ORF">CIB87_10605</name>
</gene>
<accession>A0AA86I370</accession>
<sequence length="868" mass="95049">MAYTKTVWNDRIKDSQGNIVQEGTPVSAGNLNKIEQGIADAHKQMEQAAKETVSLPYGLSVLNSPNGSPLDVQIEGRTLVSLANSDLEGGKKYVLADPKTAVVIDGTTYKGISKFEGKNARPTIIRTANFEGKVSGSTFENPHIIKYSTQSSLTMPSAGNPEFPTSDSTNWRSYDNIKSIDGKSSSVTSQVNGFISQEVFSFNLIEEVERKVGRIPGSTVADKITWLKNNLNKLTFNWYGFGAGVGGNKATVKFFRVSNGSWEATTGGTNSHTSGVVSKISQIITVVTNYIDDNGFVHFLAHAEASDGTIASTINTDYADLDIELKSNADFYAPRVPLYEVPQESYDKILVEWDAAAVATRYPMVEGIKSLQNPIVTVEGGNLLPPFSEWNLHAEANIISAYELEVNAAGLGRNSYVKINVTPNTDYELTCDTNGSVGVLYENEDRSFAGAGYTNAFPKKFNSGSNSAVRVFVTNYMSPAGKYTFSKPMLKLASVSSSEKPFAPRNPSYLYAETILRGLNNLNDMLYQDDGKWKVLKKWEEVLLDGTNPWAWHADFMGYKAIKVSDAFGPITTSTNTSIYQVTNHLGALLKKLTTSSDLELNSAAAWFGNITGTAGIADVILTVPDTLTGWADSYTPTSDEIKAYFNGWKVKTVDGSNKPTAWVSVLDGKDAPTQTLDYVKTNKAPNYTGYRLLYQLSTPRTVGITDKVEGALSVSGQAQISLDSGVVVKEKVIPVLASDNYYYVNGSNKPLSRRVKKILAVYKDYVQDDFQINPQFAVNVGTVGNEYARKPQENFDPTANYYVTYLVLDKETLTTNPVNVKASYNTSIRSTVDQMNEQLADVKSMTSIHDRYLYKLLLAAKANGWSV</sequence>
<dbReference type="EMBL" id="CP022674">
    <property type="protein sequence ID" value="AXI29439.1"/>
    <property type="molecule type" value="Genomic_DNA"/>
</dbReference>
<dbReference type="RefSeq" id="WP_114895456.1">
    <property type="nucleotide sequence ID" value="NZ_CP022674.1"/>
</dbReference>
<name>A0AA86I370_PRIMG</name>
<organism evidence="1 2">
    <name type="scientific">Priestia megaterium</name>
    <name type="common">Bacillus megaterium</name>
    <dbReference type="NCBI Taxonomy" id="1404"/>
    <lineage>
        <taxon>Bacteria</taxon>
        <taxon>Bacillati</taxon>
        <taxon>Bacillota</taxon>
        <taxon>Bacilli</taxon>
        <taxon>Bacillales</taxon>
        <taxon>Bacillaceae</taxon>
        <taxon>Priestia</taxon>
    </lineage>
</organism>
<evidence type="ECO:0000313" key="1">
    <source>
        <dbReference type="EMBL" id="AXI29439.1"/>
    </source>
</evidence>
<reference evidence="1 2" key="1">
    <citation type="submission" date="2017-07" db="EMBL/GenBank/DDBJ databases">
        <title>Isolation and development of strain Bacillus megaterium SR7 for enhanced growth and metabolite production under supercritical carbon dioxide.</title>
        <authorList>
            <person name="Freedman A.J.E."/>
            <person name="Peet K.C."/>
            <person name="Boock J.T."/>
            <person name="Penn K."/>
            <person name="Prather K.L.J."/>
            <person name="Thompson J.R."/>
        </authorList>
    </citation>
    <scope>NUCLEOTIDE SEQUENCE [LARGE SCALE GENOMIC DNA]</scope>
    <source>
        <strain evidence="1 2">SR7</strain>
    </source>
</reference>
<evidence type="ECO:0000313" key="2">
    <source>
        <dbReference type="Proteomes" id="UP000253834"/>
    </source>
</evidence>
<proteinExistence type="predicted"/>
<protein>
    <submittedName>
        <fullName evidence="1">Uncharacterized protein</fullName>
    </submittedName>
</protein>